<proteinExistence type="inferred from homology"/>
<dbReference type="GO" id="GO:0016706">
    <property type="term" value="F:2-oxoglutarate-dependent dioxygenase activity"/>
    <property type="evidence" value="ECO:0007669"/>
    <property type="project" value="TreeGrafter"/>
</dbReference>
<comment type="similarity">
    <text evidence="1">Belongs to the TfdA dioxygenase family.</text>
</comment>
<sequence>MTHLQADTALNTDSTNLAVVTTGTNTPTEQAVYNRVATGLGEKIHQAKVMQQAPVDGGQIDPEKLFMPSNRIGLGIAQEYARMGNTPVTAALQRRATEFGVKFEHLGLTVGTVIHNVDLKQTLAPEWVQFIRETLLERKVIFFRDQNLDEDQQVAFGRRFGELDAFPFGKPGENPYVLEIIHGQASPGMENGWHTDVTWMEKPSLGSIAQCVQVPPYGGDTLFSDSHACYLGLPLAMQARLQHLRGINDYGLFLAATGPRALPAELVDEIKQQIPFGVSHPLLRTHPETGKTGLYLHGGFLRHDSLYDGRTNSPLGEAESKGILRELLQQHSRPEYSCRFKWLPGSIAFWDNRAVQHYAASDYYPHERHLRRVTVSGDVPFYDPSRQVSAS</sequence>
<evidence type="ECO:0000256" key="3">
    <source>
        <dbReference type="ARBA" id="ARBA00022964"/>
    </source>
</evidence>
<feature type="domain" description="TauD/TfdA-like" evidence="6">
    <location>
        <begin position="103"/>
        <end position="374"/>
    </location>
</feature>
<gene>
    <name evidence="7" type="ORF">HQ497_08185</name>
</gene>
<dbReference type="InterPro" id="IPR003819">
    <property type="entry name" value="TauD/TfdA-like"/>
</dbReference>
<dbReference type="AlphaFoldDB" id="A0A972VW27"/>
<evidence type="ECO:0000256" key="2">
    <source>
        <dbReference type="ARBA" id="ARBA00022723"/>
    </source>
</evidence>
<dbReference type="Gene3D" id="3.60.130.10">
    <property type="entry name" value="Clavaminate synthase-like"/>
    <property type="match status" value="1"/>
</dbReference>
<keyword evidence="2" id="KW-0479">Metal-binding</keyword>
<evidence type="ECO:0000256" key="5">
    <source>
        <dbReference type="ARBA" id="ARBA00023004"/>
    </source>
</evidence>
<evidence type="ECO:0000313" key="8">
    <source>
        <dbReference type="Proteomes" id="UP000754644"/>
    </source>
</evidence>
<dbReference type="PANTHER" id="PTHR30468">
    <property type="entry name" value="ALPHA-KETOGLUTARATE-DEPENDENT SULFONATE DIOXYGENASE"/>
    <property type="match status" value="1"/>
</dbReference>
<dbReference type="Pfam" id="PF02668">
    <property type="entry name" value="TauD"/>
    <property type="match status" value="1"/>
</dbReference>
<dbReference type="InterPro" id="IPR042098">
    <property type="entry name" value="TauD-like_sf"/>
</dbReference>
<evidence type="ECO:0000256" key="1">
    <source>
        <dbReference type="ARBA" id="ARBA00005896"/>
    </source>
</evidence>
<dbReference type="GO" id="GO:0046872">
    <property type="term" value="F:metal ion binding"/>
    <property type="evidence" value="ECO:0007669"/>
    <property type="project" value="UniProtKB-KW"/>
</dbReference>
<dbReference type="EMBL" id="JABMOJ010000304">
    <property type="protein sequence ID" value="NQV65330.1"/>
    <property type="molecule type" value="Genomic_DNA"/>
</dbReference>
<keyword evidence="3 7" id="KW-0223">Dioxygenase</keyword>
<dbReference type="GO" id="GO:0005737">
    <property type="term" value="C:cytoplasm"/>
    <property type="evidence" value="ECO:0007669"/>
    <property type="project" value="TreeGrafter"/>
</dbReference>
<dbReference type="InterPro" id="IPR051323">
    <property type="entry name" value="AtsK-like"/>
</dbReference>
<reference evidence="7" key="1">
    <citation type="submission" date="2020-05" db="EMBL/GenBank/DDBJ databases">
        <title>Sulfur intermediates as new biogeochemical hubs in an aquatic model microbial ecosystem.</title>
        <authorList>
            <person name="Vigneron A."/>
        </authorList>
    </citation>
    <scope>NUCLEOTIDE SEQUENCE</scope>
    <source>
        <strain evidence="7">Bin.250</strain>
    </source>
</reference>
<evidence type="ECO:0000259" key="6">
    <source>
        <dbReference type="Pfam" id="PF02668"/>
    </source>
</evidence>
<evidence type="ECO:0000256" key="4">
    <source>
        <dbReference type="ARBA" id="ARBA00023002"/>
    </source>
</evidence>
<dbReference type="Proteomes" id="UP000754644">
    <property type="component" value="Unassembled WGS sequence"/>
</dbReference>
<protein>
    <submittedName>
        <fullName evidence="7">TauD/TfdA family dioxygenase</fullName>
    </submittedName>
</protein>
<evidence type="ECO:0000313" key="7">
    <source>
        <dbReference type="EMBL" id="NQV65330.1"/>
    </source>
</evidence>
<organism evidence="7 8">
    <name type="scientific">SAR86 cluster bacterium</name>
    <dbReference type="NCBI Taxonomy" id="2030880"/>
    <lineage>
        <taxon>Bacteria</taxon>
        <taxon>Pseudomonadati</taxon>
        <taxon>Pseudomonadota</taxon>
        <taxon>Gammaproteobacteria</taxon>
        <taxon>SAR86 cluster</taxon>
    </lineage>
</organism>
<keyword evidence="5" id="KW-0408">Iron</keyword>
<comment type="caution">
    <text evidence="7">The sequence shown here is derived from an EMBL/GenBank/DDBJ whole genome shotgun (WGS) entry which is preliminary data.</text>
</comment>
<keyword evidence="4" id="KW-0560">Oxidoreductase</keyword>
<dbReference type="SUPFAM" id="SSF51197">
    <property type="entry name" value="Clavaminate synthase-like"/>
    <property type="match status" value="1"/>
</dbReference>
<name>A0A972VW27_9GAMM</name>
<dbReference type="PANTHER" id="PTHR30468:SF1">
    <property type="entry name" value="ALPHA-KETOGLUTARATE-DEPENDENT SULFONATE DIOXYGENASE"/>
    <property type="match status" value="1"/>
</dbReference>
<accession>A0A972VW27</accession>